<protein>
    <submittedName>
        <fullName evidence="1">Uncharacterized protein</fullName>
    </submittedName>
</protein>
<dbReference type="EMBL" id="LATX01002341">
    <property type="protein sequence ID" value="KTB31273.1"/>
    <property type="molecule type" value="Genomic_DNA"/>
</dbReference>
<name>A0A0W0F4M5_MONRR</name>
<comment type="caution">
    <text evidence="1">The sequence shown here is derived from an EMBL/GenBank/DDBJ whole genome shotgun (WGS) entry which is preliminary data.</text>
</comment>
<evidence type="ECO:0000313" key="2">
    <source>
        <dbReference type="Proteomes" id="UP000054988"/>
    </source>
</evidence>
<gene>
    <name evidence="1" type="ORF">WG66_16149</name>
</gene>
<dbReference type="AlphaFoldDB" id="A0A0W0F4M5"/>
<sequence length="32" mass="3512">MGVQKASKNHLIEFGALNNIGNESWVMCIHAV</sequence>
<organism evidence="1 2">
    <name type="scientific">Moniliophthora roreri</name>
    <name type="common">Frosty pod rot fungus</name>
    <name type="synonym">Monilia roreri</name>
    <dbReference type="NCBI Taxonomy" id="221103"/>
    <lineage>
        <taxon>Eukaryota</taxon>
        <taxon>Fungi</taxon>
        <taxon>Dikarya</taxon>
        <taxon>Basidiomycota</taxon>
        <taxon>Agaricomycotina</taxon>
        <taxon>Agaricomycetes</taxon>
        <taxon>Agaricomycetidae</taxon>
        <taxon>Agaricales</taxon>
        <taxon>Marasmiineae</taxon>
        <taxon>Marasmiaceae</taxon>
        <taxon>Moniliophthora</taxon>
    </lineage>
</organism>
<dbReference type="Proteomes" id="UP000054988">
    <property type="component" value="Unassembled WGS sequence"/>
</dbReference>
<evidence type="ECO:0000313" key="1">
    <source>
        <dbReference type="EMBL" id="KTB31273.1"/>
    </source>
</evidence>
<accession>A0A0W0F4M5</accession>
<proteinExistence type="predicted"/>
<reference evidence="1 2" key="1">
    <citation type="submission" date="2015-12" db="EMBL/GenBank/DDBJ databases">
        <title>Draft genome sequence of Moniliophthora roreri, the causal agent of frosty pod rot of cacao.</title>
        <authorList>
            <person name="Aime M.C."/>
            <person name="Diaz-Valderrama J.R."/>
            <person name="Kijpornyongpan T."/>
            <person name="Phillips-Mora W."/>
        </authorList>
    </citation>
    <scope>NUCLEOTIDE SEQUENCE [LARGE SCALE GENOMIC DNA]</scope>
    <source>
        <strain evidence="1 2">MCA 2952</strain>
    </source>
</reference>